<accession>A0A1B2EI85</accession>
<organism evidence="7">
    <name type="scientific">Microvirga ossetica</name>
    <dbReference type="NCBI Taxonomy" id="1882682"/>
    <lineage>
        <taxon>Bacteria</taxon>
        <taxon>Pseudomonadati</taxon>
        <taxon>Pseudomonadota</taxon>
        <taxon>Alphaproteobacteria</taxon>
        <taxon>Hyphomicrobiales</taxon>
        <taxon>Methylobacteriaceae</taxon>
        <taxon>Microvirga</taxon>
    </lineage>
</organism>
<gene>
    <name evidence="7" type="ORF">BB934_16610</name>
</gene>
<dbReference type="PANTHER" id="PTHR43303:SF4">
    <property type="entry name" value="NADPH DEHYDROGENASE C23G7.10C-RELATED"/>
    <property type="match status" value="1"/>
</dbReference>
<keyword evidence="2" id="KW-0285">Flavoprotein</keyword>
<evidence type="ECO:0000256" key="4">
    <source>
        <dbReference type="ARBA" id="ARBA00022857"/>
    </source>
</evidence>
<dbReference type="InterPro" id="IPR013785">
    <property type="entry name" value="Aldolase_TIM"/>
</dbReference>
<dbReference type="GO" id="GO:0003959">
    <property type="term" value="F:NADPH dehydrogenase activity"/>
    <property type="evidence" value="ECO:0007669"/>
    <property type="project" value="InterPro"/>
</dbReference>
<keyword evidence="4" id="KW-0521">NADP</keyword>
<dbReference type="AlphaFoldDB" id="A0A1B2EI85"/>
<dbReference type="InterPro" id="IPR044152">
    <property type="entry name" value="YqjM-like"/>
</dbReference>
<evidence type="ECO:0000256" key="1">
    <source>
        <dbReference type="ARBA" id="ARBA00001917"/>
    </source>
</evidence>
<name>A0A1B2EI85_9HYPH</name>
<keyword evidence="3" id="KW-0288">FMN</keyword>
<evidence type="ECO:0000259" key="6">
    <source>
        <dbReference type="Pfam" id="PF00724"/>
    </source>
</evidence>
<dbReference type="Gene3D" id="3.20.20.70">
    <property type="entry name" value="Aldolase class I"/>
    <property type="match status" value="1"/>
</dbReference>
<proteinExistence type="predicted"/>
<comment type="cofactor">
    <cofactor evidence="1">
        <name>FMN</name>
        <dbReference type="ChEBI" id="CHEBI:58210"/>
    </cofactor>
</comment>
<sequence>MSDETRSMNVPCGLGFQVPFSERIRREADVMTQSVGAILDGHQAEAILQEGRADLVAVGRQALYDPYWAHHAAHSLGYDLRFGDWPIQHGPWLAKRAPLMEQLQFTDNNVRSLTGSGR</sequence>
<dbReference type="SUPFAM" id="SSF51395">
    <property type="entry name" value="FMN-linked oxidoreductases"/>
    <property type="match status" value="1"/>
</dbReference>
<dbReference type="PANTHER" id="PTHR43303">
    <property type="entry name" value="NADPH DEHYDROGENASE C23G7.10C-RELATED"/>
    <property type="match status" value="1"/>
</dbReference>
<protein>
    <recommendedName>
        <fullName evidence="6">NADH:flavin oxidoreductase/NADH oxidase N-terminal domain-containing protein</fullName>
    </recommendedName>
</protein>
<dbReference type="InterPro" id="IPR001155">
    <property type="entry name" value="OxRdtase_FMN_N"/>
</dbReference>
<keyword evidence="5" id="KW-0560">Oxidoreductase</keyword>
<evidence type="ECO:0000256" key="3">
    <source>
        <dbReference type="ARBA" id="ARBA00022643"/>
    </source>
</evidence>
<reference evidence="7" key="1">
    <citation type="submission" date="2016-07" db="EMBL/GenBank/DDBJ databases">
        <title>Microvirga ossetica sp. nov. a new species of rhizobia isolated from root nodules of the legume species Vicia alpestris Steven originated from North Ossetia region in the Caucasus.</title>
        <authorList>
            <person name="Safronova V.I."/>
            <person name="Kuznetsova I.G."/>
            <person name="Sazanova A.L."/>
            <person name="Belimov A."/>
            <person name="Andronov E."/>
            <person name="Osledkin Y.S."/>
            <person name="Onishchuk O.P."/>
            <person name="Kurchak O.N."/>
            <person name="Shaposhnikov A.I."/>
            <person name="Willems A."/>
            <person name="Tikhonovich I.A."/>
        </authorList>
    </citation>
    <scope>NUCLEOTIDE SEQUENCE [LARGE SCALE GENOMIC DNA]</scope>
    <source>
        <strain evidence="7">V5/3M</strain>
    </source>
</reference>
<evidence type="ECO:0000256" key="2">
    <source>
        <dbReference type="ARBA" id="ARBA00022630"/>
    </source>
</evidence>
<dbReference type="KEGG" id="moc:BB934_16610"/>
<evidence type="ECO:0000313" key="7">
    <source>
        <dbReference type="EMBL" id="ANY79647.1"/>
    </source>
</evidence>
<dbReference type="Pfam" id="PF00724">
    <property type="entry name" value="Oxidored_FMN"/>
    <property type="match status" value="1"/>
</dbReference>
<dbReference type="GO" id="GO:0050661">
    <property type="term" value="F:NADP binding"/>
    <property type="evidence" value="ECO:0007669"/>
    <property type="project" value="InterPro"/>
</dbReference>
<feature type="domain" description="NADH:flavin oxidoreductase/NADH oxidase N-terminal" evidence="6">
    <location>
        <begin position="20"/>
        <end position="76"/>
    </location>
</feature>
<dbReference type="GO" id="GO:0010181">
    <property type="term" value="F:FMN binding"/>
    <property type="evidence" value="ECO:0007669"/>
    <property type="project" value="InterPro"/>
</dbReference>
<dbReference type="EMBL" id="CP016616">
    <property type="protein sequence ID" value="ANY79647.1"/>
    <property type="molecule type" value="Genomic_DNA"/>
</dbReference>
<evidence type="ECO:0000256" key="5">
    <source>
        <dbReference type="ARBA" id="ARBA00023002"/>
    </source>
</evidence>